<dbReference type="InterPro" id="IPR033467">
    <property type="entry name" value="Tesmin/TSO1-like_CXC"/>
</dbReference>
<dbReference type="EnsemblPlants" id="Kaladp0921s0018.5.v1.1">
    <property type="protein sequence ID" value="Kaladp0921s0018.5.v1.1"/>
    <property type="gene ID" value="Kaladp0921s0018.v1.1"/>
</dbReference>
<feature type="compositionally biased region" description="Polar residues" evidence="4">
    <location>
        <begin position="54"/>
        <end position="79"/>
    </location>
</feature>
<feature type="region of interest" description="Disordered" evidence="4">
    <location>
        <begin position="880"/>
        <end position="908"/>
    </location>
</feature>
<dbReference type="InterPro" id="IPR005172">
    <property type="entry name" value="CRC"/>
</dbReference>
<proteinExistence type="inferred from homology"/>
<dbReference type="PANTHER" id="PTHR46159">
    <property type="entry name" value="PROTEIN TESMIN/TSO1-LIKE CXC 2"/>
    <property type="match status" value="1"/>
</dbReference>
<feature type="region of interest" description="Disordered" evidence="4">
    <location>
        <begin position="41"/>
        <end position="79"/>
    </location>
</feature>
<dbReference type="GO" id="GO:0005634">
    <property type="term" value="C:nucleus"/>
    <property type="evidence" value="ECO:0007669"/>
    <property type="project" value="UniProtKB-SubCell"/>
</dbReference>
<comment type="subcellular location">
    <subcellularLocation>
        <location evidence="1">Nucleus</location>
    </subcellularLocation>
</comment>
<dbReference type="Gramene" id="Kaladp0921s0018.5.v1.1">
    <property type="protein sequence ID" value="Kaladp0921s0018.5.v1.1"/>
    <property type="gene ID" value="Kaladp0921s0018.v1.1"/>
</dbReference>
<evidence type="ECO:0000256" key="4">
    <source>
        <dbReference type="SAM" id="MobiDB-lite"/>
    </source>
</evidence>
<comment type="similarity">
    <text evidence="2">Belongs to the lin-54 family.</text>
</comment>
<keyword evidence="3" id="KW-0539">Nucleus</keyword>
<dbReference type="PANTHER" id="PTHR46159:SF6">
    <property type="entry name" value="OS12G0605300 PROTEIN"/>
    <property type="match status" value="1"/>
</dbReference>
<evidence type="ECO:0000256" key="1">
    <source>
        <dbReference type="ARBA" id="ARBA00004123"/>
    </source>
</evidence>
<protein>
    <recommendedName>
        <fullName evidence="5">CRC domain-containing protein</fullName>
    </recommendedName>
</protein>
<accession>A0A7N0VIE4</accession>
<evidence type="ECO:0000259" key="5">
    <source>
        <dbReference type="PROSITE" id="PS51634"/>
    </source>
</evidence>
<dbReference type="EnsemblPlants" id="Kaladp0921s0018.1.v1.1">
    <property type="protein sequence ID" value="Kaladp0921s0018.1.v1.1"/>
    <property type="gene ID" value="Kaladp0921s0018.v1.1"/>
</dbReference>
<dbReference type="InterPro" id="IPR044522">
    <property type="entry name" value="TSO1-like"/>
</dbReference>
<evidence type="ECO:0000256" key="2">
    <source>
        <dbReference type="ARBA" id="ARBA00007267"/>
    </source>
</evidence>
<reference evidence="6" key="1">
    <citation type="submission" date="2021-01" db="UniProtKB">
        <authorList>
            <consortium name="EnsemblPlants"/>
        </authorList>
    </citation>
    <scope>IDENTIFICATION</scope>
</reference>
<dbReference type="PROSITE" id="PS51634">
    <property type="entry name" value="CRC"/>
    <property type="match status" value="1"/>
</dbReference>
<evidence type="ECO:0000313" key="6">
    <source>
        <dbReference type="EnsemblPlants" id="Kaladp0921s0018.1.v1.1"/>
    </source>
</evidence>
<dbReference type="AlphaFoldDB" id="A0A7N0VIE4"/>
<evidence type="ECO:0000313" key="7">
    <source>
        <dbReference type="Proteomes" id="UP000594263"/>
    </source>
</evidence>
<feature type="compositionally biased region" description="Basic and acidic residues" evidence="4">
    <location>
        <begin position="893"/>
        <end position="908"/>
    </location>
</feature>
<name>A0A7N0VIE4_KALFE</name>
<evidence type="ECO:0000256" key="3">
    <source>
        <dbReference type="ARBA" id="ARBA00023242"/>
    </source>
</evidence>
<dbReference type="Proteomes" id="UP000594263">
    <property type="component" value="Unplaced"/>
</dbReference>
<organism evidence="6 7">
    <name type="scientific">Kalanchoe fedtschenkoi</name>
    <name type="common">Lavender scallops</name>
    <name type="synonym">South American air plant</name>
    <dbReference type="NCBI Taxonomy" id="63787"/>
    <lineage>
        <taxon>Eukaryota</taxon>
        <taxon>Viridiplantae</taxon>
        <taxon>Streptophyta</taxon>
        <taxon>Embryophyta</taxon>
        <taxon>Tracheophyta</taxon>
        <taxon>Spermatophyta</taxon>
        <taxon>Magnoliopsida</taxon>
        <taxon>eudicotyledons</taxon>
        <taxon>Gunneridae</taxon>
        <taxon>Pentapetalae</taxon>
        <taxon>Saxifragales</taxon>
        <taxon>Crassulaceae</taxon>
        <taxon>Kalanchoe</taxon>
    </lineage>
</organism>
<dbReference type="Pfam" id="PF03638">
    <property type="entry name" value="TCR"/>
    <property type="match status" value="2"/>
</dbReference>
<dbReference type="SMART" id="SM01114">
    <property type="entry name" value="CXC"/>
    <property type="match status" value="2"/>
</dbReference>
<dbReference type="GO" id="GO:0003700">
    <property type="term" value="F:DNA-binding transcription factor activity"/>
    <property type="evidence" value="ECO:0007669"/>
    <property type="project" value="InterPro"/>
</dbReference>
<keyword evidence="7" id="KW-1185">Reference proteome</keyword>
<feature type="domain" description="CRC" evidence="5">
    <location>
        <begin position="502"/>
        <end position="628"/>
    </location>
</feature>
<dbReference type="Gramene" id="Kaladp0921s0018.1.v1.1">
    <property type="protein sequence ID" value="Kaladp0921s0018.1.v1.1"/>
    <property type="gene ID" value="Kaladp0921s0018.v1.1"/>
</dbReference>
<sequence length="908" mass="99655">MDPDPAAAPAVPPAGAAELESADVRDSAVFDYISNLSPLLPEQPPNLAKDFTGLPSSTAAFTSPQPNEANKTSFGTRPQHSQFTVADESTFDIAVQPQLPFKSARLINGVNSSDNNSGSDVTLQAQPVLSFDSVDGCSDSQEEMDSSILHPADKTEADDEPKSVQSVTCNLSNSNNLLDALKDFMEEVNKDLDHSNFPEETRLDLTKKHEINCELVRNEHLYQHGDITSDSAYTHADLYHQSKEPIVNQNEDTKCHGFRGQLGHELLSGLQVFNNSHENPTKFVNKPMRKLMLSDFKASDKRRGMLRRCLQFENSMDCPKSQHSKMSGSNLQQFPVSTTPKLTMDRYQSSGSSFSSQAGKSPTINILKGKGIGLHLNSLVRTLPPAPASAPDHKEMHDASIKPLILANVKQTQLTQGETKIFKGVVSQSVNMIHGNEGSADIMSNCLSSHGANGFLLNKAKRTESESRLGKRKLRSVQHDSFDNLNESRSKRERTESFATGECRRCSCKRSRCLKLYCECFVAGAYCAGSCSCQGCSNKPEFEEIVSETRNLILSRNPLAFSSKVEETVSESLPNNVNIIQLAPSAPRLKRGCNCKKSMCLKKYCECYQANVGCSDGCRCEGCKNTFGRKAGCGHDDSQKRSLSRHVQEFEGACDENMEVCTMKTIITQTDFSNLQYHELVTPSLHPPEHCVSVPLSGHLSLGSLSSPDSCMIPCNDKVLKPPPTALHDMLLTSSTSSSHQISYEWESDTNSSEKATNLQPSYDADKYCQSRNTSPAQFVKSKDFSAPSVTRALNKPLRTKLSQDNRLSLAGWSRAPTILGHSIEAESQTLDHSPPVNVINLRSPNGRQVSQRRPLALHNLGLSSSFVIKSARKFILKSVPTSQAPPSVDAKYNGEKRNSESEDGCKT</sequence>